<dbReference type="OrthoDB" id="3253436at2"/>
<evidence type="ECO:0000313" key="2">
    <source>
        <dbReference type="Proteomes" id="UP000199019"/>
    </source>
</evidence>
<proteinExistence type="predicted"/>
<reference evidence="2" key="1">
    <citation type="submission" date="2016-10" db="EMBL/GenBank/DDBJ databases">
        <authorList>
            <person name="Varghese N."/>
            <person name="Submissions S."/>
        </authorList>
    </citation>
    <scope>NUCLEOTIDE SEQUENCE [LARGE SCALE GENOMIC DNA]</scope>
    <source>
        <strain evidence="2">CGMCC 1.6963</strain>
    </source>
</reference>
<sequence>MRLWSLQPRYLDRQGLTATWREALLAQAVLAGRTKGYTRHPQLRRLQATPDPVATVGAYLELVADEASARGYRYDRSRIITRPADPAGWVGRLEVGTGQLEHEWGHLVAKLALRSPDWLASLKGADAAPETDVPEPHPLFRVVEGPVADWEVV</sequence>
<evidence type="ECO:0008006" key="3">
    <source>
        <dbReference type="Google" id="ProtNLM"/>
    </source>
</evidence>
<dbReference type="AlphaFoldDB" id="A0A1H9VWZ4"/>
<dbReference type="InterPro" id="IPR004260">
    <property type="entry name" value="Pyr-dimer_DNA_glycosylase"/>
</dbReference>
<organism evidence="1 2">
    <name type="scientific">Pedococcus cremeus</name>
    <dbReference type="NCBI Taxonomy" id="587636"/>
    <lineage>
        <taxon>Bacteria</taxon>
        <taxon>Bacillati</taxon>
        <taxon>Actinomycetota</taxon>
        <taxon>Actinomycetes</taxon>
        <taxon>Micrococcales</taxon>
        <taxon>Intrasporangiaceae</taxon>
        <taxon>Pedococcus</taxon>
    </lineage>
</organism>
<gene>
    <name evidence="1" type="ORF">SAMN05216199_2615</name>
</gene>
<evidence type="ECO:0000313" key="1">
    <source>
        <dbReference type="EMBL" id="SES26058.1"/>
    </source>
</evidence>
<dbReference type="RefSeq" id="WP_091758772.1">
    <property type="nucleotide sequence ID" value="NZ_FOHB01000004.1"/>
</dbReference>
<name>A0A1H9VWZ4_9MICO</name>
<accession>A0A1H9VWZ4</accession>
<dbReference type="STRING" id="587636.SAMN05216199_2615"/>
<dbReference type="Pfam" id="PF03013">
    <property type="entry name" value="Pyr_excise"/>
    <property type="match status" value="1"/>
</dbReference>
<dbReference type="Proteomes" id="UP000199019">
    <property type="component" value="Unassembled WGS sequence"/>
</dbReference>
<dbReference type="EMBL" id="FOHB01000004">
    <property type="protein sequence ID" value="SES26058.1"/>
    <property type="molecule type" value="Genomic_DNA"/>
</dbReference>
<protein>
    <recommendedName>
        <fullName evidence="3">Pyrimidine dimer DNA glycosylase</fullName>
    </recommendedName>
</protein>
<keyword evidence="2" id="KW-1185">Reference proteome</keyword>